<dbReference type="PANTHER" id="PTHR21349">
    <property type="entry name" value="50S RIBOSOMAL PROTEIN L21"/>
    <property type="match status" value="1"/>
</dbReference>
<evidence type="ECO:0000256" key="2">
    <source>
        <dbReference type="ARBA" id="ARBA00022730"/>
    </source>
</evidence>
<dbReference type="Pfam" id="PF00829">
    <property type="entry name" value="Ribosomal_L21p"/>
    <property type="match status" value="1"/>
</dbReference>
<dbReference type="EMBL" id="CASHTH010003211">
    <property type="protein sequence ID" value="CAI8041811.1"/>
    <property type="molecule type" value="Genomic_DNA"/>
</dbReference>
<accession>A0AA35T7K2</accession>
<dbReference type="GO" id="GO:1990904">
    <property type="term" value="C:ribonucleoprotein complex"/>
    <property type="evidence" value="ECO:0007669"/>
    <property type="project" value="UniProtKB-KW"/>
</dbReference>
<evidence type="ECO:0000256" key="1">
    <source>
        <dbReference type="ARBA" id="ARBA00008563"/>
    </source>
</evidence>
<dbReference type="InterPro" id="IPR036164">
    <property type="entry name" value="bL21-like_sf"/>
</dbReference>
<dbReference type="AlphaFoldDB" id="A0AA35T7K2"/>
<evidence type="ECO:0000256" key="5">
    <source>
        <dbReference type="ARBA" id="ARBA00023274"/>
    </source>
</evidence>
<dbReference type="GO" id="GO:0019843">
    <property type="term" value="F:rRNA binding"/>
    <property type="evidence" value="ECO:0007669"/>
    <property type="project" value="UniProtKB-KW"/>
</dbReference>
<dbReference type="GO" id="GO:0006412">
    <property type="term" value="P:translation"/>
    <property type="evidence" value="ECO:0007669"/>
    <property type="project" value="InterPro"/>
</dbReference>
<dbReference type="Proteomes" id="UP001174909">
    <property type="component" value="Unassembled WGS sequence"/>
</dbReference>
<dbReference type="SUPFAM" id="SSF141091">
    <property type="entry name" value="L21p-like"/>
    <property type="match status" value="1"/>
</dbReference>
<name>A0AA35T7K2_GEOBA</name>
<sequence>MDYAVFKTGGKQYRVQPGDTLDVELLPNDVESVAEFDQVLAVSKDGELVVGAPNVEGAKVVAQIKSHYKDKKLMVFKYKAKTRYRRKRGHRQSYTRLEIQDILTP</sequence>
<dbReference type="PANTHER" id="PTHR21349:SF0">
    <property type="entry name" value="LARGE RIBOSOMAL SUBUNIT PROTEIN BL21M"/>
    <property type="match status" value="1"/>
</dbReference>
<dbReference type="GO" id="GO:0003735">
    <property type="term" value="F:structural constituent of ribosome"/>
    <property type="evidence" value="ECO:0007669"/>
    <property type="project" value="InterPro"/>
</dbReference>
<dbReference type="HAMAP" id="MF_01363">
    <property type="entry name" value="Ribosomal_bL21"/>
    <property type="match status" value="1"/>
</dbReference>
<dbReference type="NCBIfam" id="TIGR00061">
    <property type="entry name" value="L21"/>
    <property type="match status" value="1"/>
</dbReference>
<evidence type="ECO:0000256" key="4">
    <source>
        <dbReference type="ARBA" id="ARBA00022980"/>
    </source>
</evidence>
<keyword evidence="4 7" id="KW-0689">Ribosomal protein</keyword>
<dbReference type="GO" id="GO:0005737">
    <property type="term" value="C:cytoplasm"/>
    <property type="evidence" value="ECO:0007669"/>
    <property type="project" value="UniProtKB-ARBA"/>
</dbReference>
<reference evidence="7" key="1">
    <citation type="submission" date="2023-03" db="EMBL/GenBank/DDBJ databases">
        <authorList>
            <person name="Steffen K."/>
            <person name="Cardenas P."/>
        </authorList>
    </citation>
    <scope>NUCLEOTIDE SEQUENCE</scope>
</reference>
<comment type="caution">
    <text evidence="7">The sequence shown here is derived from an EMBL/GenBank/DDBJ whole genome shotgun (WGS) entry which is preliminary data.</text>
</comment>
<comment type="similarity">
    <text evidence="1">Belongs to the bacterial ribosomal protein bL21 family.</text>
</comment>
<protein>
    <recommendedName>
        <fullName evidence="6">Large ribosomal subunit protein bL21m</fullName>
    </recommendedName>
</protein>
<organism evidence="7 8">
    <name type="scientific">Geodia barretti</name>
    <name type="common">Barrett's horny sponge</name>
    <dbReference type="NCBI Taxonomy" id="519541"/>
    <lineage>
        <taxon>Eukaryota</taxon>
        <taxon>Metazoa</taxon>
        <taxon>Porifera</taxon>
        <taxon>Demospongiae</taxon>
        <taxon>Heteroscleromorpha</taxon>
        <taxon>Tetractinellida</taxon>
        <taxon>Astrophorina</taxon>
        <taxon>Geodiidae</taxon>
        <taxon>Geodia</taxon>
    </lineage>
</organism>
<evidence type="ECO:0000256" key="3">
    <source>
        <dbReference type="ARBA" id="ARBA00022884"/>
    </source>
</evidence>
<dbReference type="InterPro" id="IPR001787">
    <property type="entry name" value="Ribosomal_bL21"/>
</dbReference>
<dbReference type="GO" id="GO:0005840">
    <property type="term" value="C:ribosome"/>
    <property type="evidence" value="ECO:0007669"/>
    <property type="project" value="UniProtKB-KW"/>
</dbReference>
<proteinExistence type="inferred from homology"/>
<keyword evidence="5" id="KW-0687">Ribonucleoprotein</keyword>
<dbReference type="InterPro" id="IPR028909">
    <property type="entry name" value="bL21-like"/>
</dbReference>
<keyword evidence="2" id="KW-0699">rRNA-binding</keyword>
<evidence type="ECO:0000313" key="8">
    <source>
        <dbReference type="Proteomes" id="UP001174909"/>
    </source>
</evidence>
<keyword evidence="8" id="KW-1185">Reference proteome</keyword>
<dbReference type="InterPro" id="IPR018258">
    <property type="entry name" value="Ribosomal_bL21_CS"/>
</dbReference>
<evidence type="ECO:0000313" key="7">
    <source>
        <dbReference type="EMBL" id="CAI8041811.1"/>
    </source>
</evidence>
<evidence type="ECO:0000256" key="6">
    <source>
        <dbReference type="ARBA" id="ARBA00044129"/>
    </source>
</evidence>
<gene>
    <name evidence="7" type="ORF">GBAR_LOCUS23201</name>
</gene>
<dbReference type="PROSITE" id="PS01169">
    <property type="entry name" value="RIBOSOMAL_L21"/>
    <property type="match status" value="1"/>
</dbReference>
<keyword evidence="3" id="KW-0694">RNA-binding</keyword>